<dbReference type="EMBL" id="VYXH01005006">
    <property type="protein sequence ID" value="NWQ90122.1"/>
    <property type="molecule type" value="Genomic_DNA"/>
</dbReference>
<evidence type="ECO:0000313" key="3">
    <source>
        <dbReference type="Proteomes" id="UP000574691"/>
    </source>
</evidence>
<feature type="non-terminal residue" evidence="2">
    <location>
        <position position="121"/>
    </location>
</feature>
<reference evidence="2 3" key="1">
    <citation type="submission" date="2019-09" db="EMBL/GenBank/DDBJ databases">
        <title>Bird 10,000 Genomes (B10K) Project - Family phase.</title>
        <authorList>
            <person name="Zhang G."/>
        </authorList>
    </citation>
    <scope>NUCLEOTIDE SEQUENCE [LARGE SCALE GENOMIC DNA]</scope>
    <source>
        <strain evidence="2">B10K-DU-001-64</strain>
        <tissue evidence="2">Muscle</tissue>
    </source>
</reference>
<dbReference type="Pfam" id="PF18289">
    <property type="entry name" value="HU-CCDC81_euk_2"/>
    <property type="match status" value="1"/>
</dbReference>
<dbReference type="InterPro" id="IPR026295">
    <property type="entry name" value="CCD81"/>
</dbReference>
<feature type="domain" description="CCDC81 HU" evidence="1">
    <location>
        <begin position="11"/>
        <end position="83"/>
    </location>
</feature>
<sequence length="121" mass="13244">LSCGFPGDKVLEPLKYAKVATDASVSRRKVDGCILGTTSLLSHCLGKGENVALVLRDVGVLLIEGKRVQMKFYYDFLERITGKKVLESAAFKVPQLLDTVLSRMVPIASLTFTGRVIVFPK</sequence>
<accession>A0A7K4SZ17</accession>
<proteinExistence type="predicted"/>
<dbReference type="PANTHER" id="PTHR14362:SF2">
    <property type="entry name" value="COILED-COIL DOMAIN-CONTAINING PROTEIN 81"/>
    <property type="match status" value="1"/>
</dbReference>
<comment type="caution">
    <text evidence="2">The sequence shown here is derived from an EMBL/GenBank/DDBJ whole genome shotgun (WGS) entry which is preliminary data.</text>
</comment>
<dbReference type="GO" id="GO:0005815">
    <property type="term" value="C:microtubule organizing center"/>
    <property type="evidence" value="ECO:0007669"/>
    <property type="project" value="TreeGrafter"/>
</dbReference>
<feature type="non-terminal residue" evidence="2">
    <location>
        <position position="1"/>
    </location>
</feature>
<dbReference type="Proteomes" id="UP000574691">
    <property type="component" value="Unassembled WGS sequence"/>
</dbReference>
<keyword evidence="3" id="KW-1185">Reference proteome</keyword>
<name>A0A7K4SZ17_9CHAR</name>
<dbReference type="PANTHER" id="PTHR14362">
    <property type="entry name" value="COILED-COIL DOMAIN-CONTAINING PROTEIN 81"/>
    <property type="match status" value="1"/>
</dbReference>
<evidence type="ECO:0000313" key="2">
    <source>
        <dbReference type="EMBL" id="NWQ90122.1"/>
    </source>
</evidence>
<evidence type="ECO:0000259" key="1">
    <source>
        <dbReference type="Pfam" id="PF18289"/>
    </source>
</evidence>
<organism evidence="2 3">
    <name type="scientific">Burhinus bistriatus</name>
    <dbReference type="NCBI Taxonomy" id="240201"/>
    <lineage>
        <taxon>Eukaryota</taxon>
        <taxon>Metazoa</taxon>
        <taxon>Chordata</taxon>
        <taxon>Craniata</taxon>
        <taxon>Vertebrata</taxon>
        <taxon>Euteleostomi</taxon>
        <taxon>Archelosauria</taxon>
        <taxon>Archosauria</taxon>
        <taxon>Dinosauria</taxon>
        <taxon>Saurischia</taxon>
        <taxon>Theropoda</taxon>
        <taxon>Coelurosauria</taxon>
        <taxon>Aves</taxon>
        <taxon>Neognathae</taxon>
        <taxon>Neoaves</taxon>
        <taxon>Charadriiformes</taxon>
        <taxon>Burhinidae</taxon>
        <taxon>Burhinus</taxon>
    </lineage>
</organism>
<dbReference type="AlphaFoldDB" id="A0A7K4SZ17"/>
<gene>
    <name evidence="2" type="primary">Ccdc81_1</name>
    <name evidence="2" type="ORF">BURBIS_R01368</name>
</gene>
<dbReference type="InterPro" id="IPR040673">
    <property type="entry name" value="CCDC81_HU_dom_2"/>
</dbReference>
<protein>
    <submittedName>
        <fullName evidence="2">CCD81 protein</fullName>
    </submittedName>
</protein>